<dbReference type="CDD" id="cd07377">
    <property type="entry name" value="WHTH_GntR"/>
    <property type="match status" value="1"/>
</dbReference>
<dbReference type="EMBL" id="BOOW01000051">
    <property type="protein sequence ID" value="GII96872.1"/>
    <property type="molecule type" value="Genomic_DNA"/>
</dbReference>
<accession>A0A919VBT2</accession>
<feature type="domain" description="HTH gntR-type" evidence="4">
    <location>
        <begin position="1"/>
        <end position="69"/>
    </location>
</feature>
<dbReference type="InterPro" id="IPR036388">
    <property type="entry name" value="WH-like_DNA-bd_sf"/>
</dbReference>
<gene>
    <name evidence="5" type="ORF">Ssi02_71030</name>
</gene>
<dbReference type="GO" id="GO:0003677">
    <property type="term" value="F:DNA binding"/>
    <property type="evidence" value="ECO:0007669"/>
    <property type="project" value="UniProtKB-KW"/>
</dbReference>
<keyword evidence="1" id="KW-0805">Transcription regulation</keyword>
<keyword evidence="6" id="KW-1185">Reference proteome</keyword>
<proteinExistence type="predicted"/>
<dbReference type="GO" id="GO:0003700">
    <property type="term" value="F:DNA-binding transcription factor activity"/>
    <property type="evidence" value="ECO:0007669"/>
    <property type="project" value="InterPro"/>
</dbReference>
<keyword evidence="3" id="KW-0804">Transcription</keyword>
<dbReference type="Proteomes" id="UP000606172">
    <property type="component" value="Unassembled WGS sequence"/>
</dbReference>
<evidence type="ECO:0000256" key="2">
    <source>
        <dbReference type="ARBA" id="ARBA00023125"/>
    </source>
</evidence>
<keyword evidence="2" id="KW-0238">DNA-binding</keyword>
<dbReference type="Pfam" id="PF00392">
    <property type="entry name" value="GntR"/>
    <property type="match status" value="1"/>
</dbReference>
<dbReference type="SUPFAM" id="SSF46785">
    <property type="entry name" value="Winged helix' DNA-binding domain"/>
    <property type="match status" value="1"/>
</dbReference>
<dbReference type="PANTHER" id="PTHR44846:SF17">
    <property type="entry name" value="GNTR-FAMILY TRANSCRIPTIONAL REGULATOR"/>
    <property type="match status" value="1"/>
</dbReference>
<sequence>MPPYQQIARQIREDIQAGRLAPGHRIPSETELRNQYGVCRMTARRAIAVLRAEGAIYTVQAEGSFVGPRSARRHRPLRRSDQVAADLREQIRTAWSAARASPPR</sequence>
<dbReference type="PANTHER" id="PTHR44846">
    <property type="entry name" value="MANNOSYL-D-GLYCERATE TRANSPORT/METABOLISM SYSTEM REPRESSOR MNGR-RELATED"/>
    <property type="match status" value="1"/>
</dbReference>
<dbReference type="PROSITE" id="PS50949">
    <property type="entry name" value="HTH_GNTR"/>
    <property type="match status" value="1"/>
</dbReference>
<organism evidence="5 6">
    <name type="scientific">Sinosporangium siamense</name>
    <dbReference type="NCBI Taxonomy" id="1367973"/>
    <lineage>
        <taxon>Bacteria</taxon>
        <taxon>Bacillati</taxon>
        <taxon>Actinomycetota</taxon>
        <taxon>Actinomycetes</taxon>
        <taxon>Streptosporangiales</taxon>
        <taxon>Streptosporangiaceae</taxon>
        <taxon>Sinosporangium</taxon>
    </lineage>
</organism>
<dbReference type="AlphaFoldDB" id="A0A919VBT2"/>
<dbReference type="SMART" id="SM00345">
    <property type="entry name" value="HTH_GNTR"/>
    <property type="match status" value="1"/>
</dbReference>
<dbReference type="PRINTS" id="PR00035">
    <property type="entry name" value="HTHGNTR"/>
</dbReference>
<dbReference type="InterPro" id="IPR050679">
    <property type="entry name" value="Bact_HTH_transcr_reg"/>
</dbReference>
<evidence type="ECO:0000256" key="3">
    <source>
        <dbReference type="ARBA" id="ARBA00023163"/>
    </source>
</evidence>
<evidence type="ECO:0000313" key="5">
    <source>
        <dbReference type="EMBL" id="GII96872.1"/>
    </source>
</evidence>
<dbReference type="RefSeq" id="WP_204032051.1">
    <property type="nucleotide sequence ID" value="NZ_BOOW01000051.1"/>
</dbReference>
<dbReference type="GO" id="GO:0045892">
    <property type="term" value="P:negative regulation of DNA-templated transcription"/>
    <property type="evidence" value="ECO:0007669"/>
    <property type="project" value="TreeGrafter"/>
</dbReference>
<evidence type="ECO:0000259" key="4">
    <source>
        <dbReference type="PROSITE" id="PS50949"/>
    </source>
</evidence>
<evidence type="ECO:0000256" key="1">
    <source>
        <dbReference type="ARBA" id="ARBA00023015"/>
    </source>
</evidence>
<evidence type="ECO:0000313" key="6">
    <source>
        <dbReference type="Proteomes" id="UP000606172"/>
    </source>
</evidence>
<comment type="caution">
    <text evidence="5">The sequence shown here is derived from an EMBL/GenBank/DDBJ whole genome shotgun (WGS) entry which is preliminary data.</text>
</comment>
<protein>
    <recommendedName>
        <fullName evidence="4">HTH gntR-type domain-containing protein</fullName>
    </recommendedName>
</protein>
<dbReference type="InterPro" id="IPR000524">
    <property type="entry name" value="Tscrpt_reg_HTH_GntR"/>
</dbReference>
<reference evidence="5" key="1">
    <citation type="submission" date="2021-01" db="EMBL/GenBank/DDBJ databases">
        <title>Whole genome shotgun sequence of Sinosporangium siamense NBRC 109515.</title>
        <authorList>
            <person name="Komaki H."/>
            <person name="Tamura T."/>
        </authorList>
    </citation>
    <scope>NUCLEOTIDE SEQUENCE</scope>
    <source>
        <strain evidence="5">NBRC 109515</strain>
    </source>
</reference>
<dbReference type="InterPro" id="IPR036390">
    <property type="entry name" value="WH_DNA-bd_sf"/>
</dbReference>
<name>A0A919VBT2_9ACTN</name>
<dbReference type="Gene3D" id="1.10.10.10">
    <property type="entry name" value="Winged helix-like DNA-binding domain superfamily/Winged helix DNA-binding domain"/>
    <property type="match status" value="1"/>
</dbReference>